<feature type="transmembrane region" description="Helical" evidence="8">
    <location>
        <begin position="459"/>
        <end position="478"/>
    </location>
</feature>
<comment type="similarity">
    <text evidence="2 7">Belongs to the purine-cytosine permease (2.A.39) family.</text>
</comment>
<accession>R8BP61</accession>
<dbReference type="PANTHER" id="PTHR31806:SF1">
    <property type="entry name" value="PURINE-CYTOSINE PERMEASE FCY2-RELATED"/>
    <property type="match status" value="1"/>
</dbReference>
<keyword evidence="5 8" id="KW-1133">Transmembrane helix</keyword>
<evidence type="ECO:0000256" key="5">
    <source>
        <dbReference type="ARBA" id="ARBA00022989"/>
    </source>
</evidence>
<dbReference type="eggNOG" id="ENOG502QQ8Y">
    <property type="taxonomic scope" value="Eukaryota"/>
</dbReference>
<keyword evidence="10" id="KW-1185">Reference proteome</keyword>
<evidence type="ECO:0000313" key="9">
    <source>
        <dbReference type="EMBL" id="EOO01119.1"/>
    </source>
</evidence>
<feature type="transmembrane region" description="Helical" evidence="8">
    <location>
        <begin position="82"/>
        <end position="102"/>
    </location>
</feature>
<feature type="transmembrane region" description="Helical" evidence="8">
    <location>
        <begin position="498"/>
        <end position="517"/>
    </location>
</feature>
<gene>
    <name evidence="9" type="ORF">UCRPA7_3340</name>
</gene>
<feature type="transmembrane region" description="Helical" evidence="8">
    <location>
        <begin position="150"/>
        <end position="169"/>
    </location>
</feature>
<organism evidence="9 10">
    <name type="scientific">Phaeoacremonium minimum (strain UCR-PA7)</name>
    <name type="common">Esca disease fungus</name>
    <name type="synonym">Togninia minima</name>
    <dbReference type="NCBI Taxonomy" id="1286976"/>
    <lineage>
        <taxon>Eukaryota</taxon>
        <taxon>Fungi</taxon>
        <taxon>Dikarya</taxon>
        <taxon>Ascomycota</taxon>
        <taxon>Pezizomycotina</taxon>
        <taxon>Sordariomycetes</taxon>
        <taxon>Sordariomycetidae</taxon>
        <taxon>Togniniales</taxon>
        <taxon>Togniniaceae</taxon>
        <taxon>Phaeoacremonium</taxon>
    </lineage>
</organism>
<dbReference type="Pfam" id="PF02133">
    <property type="entry name" value="Transp_cyt_pur"/>
    <property type="match status" value="1"/>
</dbReference>
<evidence type="ECO:0000256" key="7">
    <source>
        <dbReference type="PIRNR" id="PIRNR002744"/>
    </source>
</evidence>
<feature type="transmembrane region" description="Helical" evidence="8">
    <location>
        <begin position="293"/>
        <end position="315"/>
    </location>
</feature>
<dbReference type="InterPro" id="IPR001248">
    <property type="entry name" value="Pur-cyt_permease"/>
</dbReference>
<feature type="transmembrane region" description="Helical" evidence="8">
    <location>
        <begin position="354"/>
        <end position="375"/>
    </location>
</feature>
<name>R8BP61_PHAM7</name>
<sequence length="524" mass="56909">MESETGSSHTGPPPPKEKAELRTFMASNQNIPIEASESGQVYNTKSTILQTCRAWIRKVGAEESGIERVPEDARTQQKPWTLALLFFTGNFSTATLALGYLGPTVFGLGWWDSFLSILFFNLIGAIFPAMITPFGHRLGLRTLTVPRYSFGWYPAKMIAVLNIITQIGWSIVNDLSGADILLDVGGGKLPLAVCVLLIGLVAVIISIFGYKYIHVYEQYSWILMLLCFTILAGFGAPHFINVPMGSGSTEAASVLSFGTAIIGYEIAWAMLAADYNVYMEANKSNLQVMGFSFGGLFVGQFFVELLGAALGTLVMSPDQRFQVAYDRAGIGGLIGESFSGRGAGVRGLGKFVEAVLSFSTSATICLGMYSTGLSAQLVSRKALKIPRLVYTLLAGAIFLVCAIAGRDHFEAVMTNFLNMIAYYIVPVTTIVLLEHYIWRRGYAYDLVSWNDRGNLPKGLAATTAFVVGTVIALLCMVQEWWTGPIAKGVGGSNGGIDISWILAAVTSTVLYVPLRYLERKKWGI</sequence>
<dbReference type="Gene3D" id="1.10.4160.10">
    <property type="entry name" value="Hydantoin permease"/>
    <property type="match status" value="1"/>
</dbReference>
<keyword evidence="4 8" id="KW-0812">Transmembrane</keyword>
<dbReference type="GO" id="GO:0022857">
    <property type="term" value="F:transmembrane transporter activity"/>
    <property type="evidence" value="ECO:0007669"/>
    <property type="project" value="InterPro"/>
</dbReference>
<feature type="transmembrane region" description="Helical" evidence="8">
    <location>
        <begin position="387"/>
        <end position="405"/>
    </location>
</feature>
<dbReference type="Proteomes" id="UP000014074">
    <property type="component" value="Unassembled WGS sequence"/>
</dbReference>
<feature type="transmembrane region" description="Helical" evidence="8">
    <location>
        <begin position="420"/>
        <end position="438"/>
    </location>
</feature>
<feature type="transmembrane region" description="Helical" evidence="8">
    <location>
        <begin position="108"/>
        <end position="129"/>
    </location>
</feature>
<protein>
    <submittedName>
        <fullName evidence="9">Putative purine-cytosine permease protein</fullName>
    </submittedName>
</protein>
<dbReference type="HOGENOM" id="CLU_026016_2_1_1"/>
<evidence type="ECO:0000256" key="8">
    <source>
        <dbReference type="SAM" id="Phobius"/>
    </source>
</evidence>
<reference evidence="10" key="1">
    <citation type="journal article" date="2013" name="Genome Announc.">
        <title>Draft genome sequence of the ascomycete Phaeoacremonium aleophilum strain UCR-PA7, a causal agent of the esca disease complex in grapevines.</title>
        <authorList>
            <person name="Blanco-Ulate B."/>
            <person name="Rolshausen P."/>
            <person name="Cantu D."/>
        </authorList>
    </citation>
    <scope>NUCLEOTIDE SEQUENCE [LARGE SCALE GENOMIC DNA]</scope>
    <source>
        <strain evidence="10">UCR-PA7</strain>
    </source>
</reference>
<dbReference type="KEGG" id="tmn:UCRPA7_3340"/>
<proteinExistence type="inferred from homology"/>
<evidence type="ECO:0000313" key="10">
    <source>
        <dbReference type="Proteomes" id="UP000014074"/>
    </source>
</evidence>
<evidence type="ECO:0000256" key="2">
    <source>
        <dbReference type="ARBA" id="ARBA00008974"/>
    </source>
</evidence>
<feature type="transmembrane region" description="Helical" evidence="8">
    <location>
        <begin position="252"/>
        <end position="273"/>
    </location>
</feature>
<keyword evidence="6 7" id="KW-0472">Membrane</keyword>
<dbReference type="RefSeq" id="XP_007914097.1">
    <property type="nucleotide sequence ID" value="XM_007915906.1"/>
</dbReference>
<dbReference type="GeneID" id="19323680"/>
<comment type="subcellular location">
    <subcellularLocation>
        <location evidence="1">Membrane</location>
        <topology evidence="1">Multi-pass membrane protein</topology>
    </subcellularLocation>
</comment>
<dbReference type="InterPro" id="IPR026030">
    <property type="entry name" value="Pur-cyt_permease_Fcy2/21/22"/>
</dbReference>
<dbReference type="PANTHER" id="PTHR31806">
    <property type="entry name" value="PURINE-CYTOSINE PERMEASE FCY2-RELATED"/>
    <property type="match status" value="1"/>
</dbReference>
<evidence type="ECO:0000256" key="6">
    <source>
        <dbReference type="ARBA" id="ARBA00023136"/>
    </source>
</evidence>
<dbReference type="OrthoDB" id="5224856at2759"/>
<evidence type="ECO:0000256" key="1">
    <source>
        <dbReference type="ARBA" id="ARBA00004141"/>
    </source>
</evidence>
<feature type="transmembrane region" description="Helical" evidence="8">
    <location>
        <begin position="189"/>
        <end position="209"/>
    </location>
</feature>
<keyword evidence="3 7" id="KW-0813">Transport</keyword>
<dbReference type="AlphaFoldDB" id="R8BP61"/>
<feature type="transmembrane region" description="Helical" evidence="8">
    <location>
        <begin position="221"/>
        <end position="240"/>
    </location>
</feature>
<dbReference type="EMBL" id="KB933041">
    <property type="protein sequence ID" value="EOO01119.1"/>
    <property type="molecule type" value="Genomic_DNA"/>
</dbReference>
<evidence type="ECO:0000256" key="3">
    <source>
        <dbReference type="ARBA" id="ARBA00022448"/>
    </source>
</evidence>
<dbReference type="PIRSF" id="PIRSF002744">
    <property type="entry name" value="Pur-cyt_permease"/>
    <property type="match status" value="1"/>
</dbReference>
<dbReference type="GO" id="GO:0005886">
    <property type="term" value="C:plasma membrane"/>
    <property type="evidence" value="ECO:0007669"/>
    <property type="project" value="TreeGrafter"/>
</dbReference>
<evidence type="ECO:0000256" key="4">
    <source>
        <dbReference type="ARBA" id="ARBA00022692"/>
    </source>
</evidence>